<organism evidence="2 3">
    <name type="scientific">Phototrophicus methaneseepsis</name>
    <dbReference type="NCBI Taxonomy" id="2710758"/>
    <lineage>
        <taxon>Bacteria</taxon>
        <taxon>Bacillati</taxon>
        <taxon>Chloroflexota</taxon>
        <taxon>Candidatus Thermofontia</taxon>
        <taxon>Phototrophicales</taxon>
        <taxon>Phototrophicaceae</taxon>
        <taxon>Phototrophicus</taxon>
    </lineage>
</organism>
<dbReference type="EMBL" id="CP062983">
    <property type="protein sequence ID" value="QPC84877.1"/>
    <property type="molecule type" value="Genomic_DNA"/>
</dbReference>
<keyword evidence="1" id="KW-0812">Transmembrane</keyword>
<keyword evidence="1" id="KW-1133">Transmembrane helix</keyword>
<evidence type="ECO:0000256" key="1">
    <source>
        <dbReference type="SAM" id="Phobius"/>
    </source>
</evidence>
<keyword evidence="3" id="KW-1185">Reference proteome</keyword>
<gene>
    <name evidence="2" type="ORF">G4Y79_11050</name>
</gene>
<keyword evidence="1" id="KW-0472">Membrane</keyword>
<protein>
    <submittedName>
        <fullName evidence="2">Uncharacterized protein</fullName>
    </submittedName>
</protein>
<name>A0A7S8EDB5_9CHLR</name>
<dbReference type="Proteomes" id="UP000594468">
    <property type="component" value="Chromosome"/>
</dbReference>
<dbReference type="KEGG" id="pmet:G4Y79_11050"/>
<accession>A0A7S8EDB5</accession>
<reference evidence="2 3" key="1">
    <citation type="submission" date="2020-02" db="EMBL/GenBank/DDBJ databases">
        <authorList>
            <person name="Zheng R.K."/>
            <person name="Sun C.M."/>
        </authorList>
    </citation>
    <scope>NUCLEOTIDE SEQUENCE [LARGE SCALE GENOMIC DNA]</scope>
    <source>
        <strain evidence="3">rifampicinis</strain>
    </source>
</reference>
<feature type="transmembrane region" description="Helical" evidence="1">
    <location>
        <begin position="17"/>
        <end position="38"/>
    </location>
</feature>
<sequence>MNTETQPDIRARRRNRLWLNIALLIGLIVVLFLLDAFYTSLNQQTTVLAGEPGNLLYAAGFDGFEDEWQQSTGRDAKEIIDGAMQISVESSATIYSAVDPTFADFDVSVDATPIDGSEANEGYGIVFRLQEPATTCNMPLRILCDISTVGIFSTLNLLFPPTSSTPTSYAVFLISNDGYYSLWHTDESGQAVKATIWHYSDGLINEGLDATNRVRVVGIGNDFRFFINGEQVTLCVPNPGEQPTGSATDCQGEETQVWHATDIAPTGKLGVVVNTDRYPGSVIAFDAFVVYSPGLSDNAESA</sequence>
<dbReference type="RefSeq" id="WP_195172940.1">
    <property type="nucleotide sequence ID" value="NZ_CP062983.1"/>
</dbReference>
<evidence type="ECO:0000313" key="3">
    <source>
        <dbReference type="Proteomes" id="UP000594468"/>
    </source>
</evidence>
<evidence type="ECO:0000313" key="2">
    <source>
        <dbReference type="EMBL" id="QPC84877.1"/>
    </source>
</evidence>
<dbReference type="Gene3D" id="2.60.120.560">
    <property type="entry name" value="Exo-inulinase, domain 1"/>
    <property type="match status" value="1"/>
</dbReference>
<dbReference type="AlphaFoldDB" id="A0A7S8EDB5"/>
<proteinExistence type="predicted"/>